<evidence type="ECO:0000313" key="2">
    <source>
        <dbReference type="Proteomes" id="UP000537326"/>
    </source>
</evidence>
<proteinExistence type="predicted"/>
<gene>
    <name evidence="1" type="ORF">BKA05_002642</name>
</gene>
<evidence type="ECO:0008006" key="3">
    <source>
        <dbReference type="Google" id="ProtNLM"/>
    </source>
</evidence>
<sequence>MSITVEELQVADTAEAWERAGFAVTDDVCRVGRLRVRLLGPGADRGIVGWTLAGLPSGVPTGEVDGIATTVAPREADPPAPPTHPNGVTHLDHVVLMTPDLPRTVTALGELGLTARRERDGELGGVAVRQVFYRLEDVIVEVVGPPEPSDGPDTARPARLWGLTHVAADLGVAVGLLGELAGTPKDAVQPGRRITTLRTRELGMSVRTALITPHVRSR</sequence>
<accession>A0A7Y9YH19</accession>
<dbReference type="Gene3D" id="3.10.180.10">
    <property type="entry name" value="2,3-Dihydroxybiphenyl 1,2-Dioxygenase, domain 1"/>
    <property type="match status" value="1"/>
</dbReference>
<protein>
    <recommendedName>
        <fullName evidence="3">Glyoxalase/Bleomycin resistance protein/Dioxygenase superfamily protein</fullName>
    </recommendedName>
</protein>
<dbReference type="Proteomes" id="UP000537326">
    <property type="component" value="Unassembled WGS sequence"/>
</dbReference>
<dbReference type="AlphaFoldDB" id="A0A7Y9YH19"/>
<dbReference type="SUPFAM" id="SSF54593">
    <property type="entry name" value="Glyoxalase/Bleomycin resistance protein/Dihydroxybiphenyl dioxygenase"/>
    <property type="match status" value="1"/>
</dbReference>
<evidence type="ECO:0000313" key="1">
    <source>
        <dbReference type="EMBL" id="NYI11127.1"/>
    </source>
</evidence>
<dbReference type="EMBL" id="JACBZI010000001">
    <property type="protein sequence ID" value="NYI11127.1"/>
    <property type="molecule type" value="Genomic_DNA"/>
</dbReference>
<keyword evidence="2" id="KW-1185">Reference proteome</keyword>
<organism evidence="1 2">
    <name type="scientific">Nocardioides marinus</name>
    <dbReference type="NCBI Taxonomy" id="374514"/>
    <lineage>
        <taxon>Bacteria</taxon>
        <taxon>Bacillati</taxon>
        <taxon>Actinomycetota</taxon>
        <taxon>Actinomycetes</taxon>
        <taxon>Propionibacteriales</taxon>
        <taxon>Nocardioidaceae</taxon>
        <taxon>Nocardioides</taxon>
    </lineage>
</organism>
<comment type="caution">
    <text evidence="1">The sequence shown here is derived from an EMBL/GenBank/DDBJ whole genome shotgun (WGS) entry which is preliminary data.</text>
</comment>
<dbReference type="InterPro" id="IPR029068">
    <property type="entry name" value="Glyas_Bleomycin-R_OHBP_Dase"/>
</dbReference>
<reference evidence="1 2" key="1">
    <citation type="submission" date="2020-07" db="EMBL/GenBank/DDBJ databases">
        <title>Sequencing the genomes of 1000 actinobacteria strains.</title>
        <authorList>
            <person name="Klenk H.-P."/>
        </authorList>
    </citation>
    <scope>NUCLEOTIDE SEQUENCE [LARGE SCALE GENOMIC DNA]</scope>
    <source>
        <strain evidence="1 2">DSM 18248</strain>
    </source>
</reference>
<dbReference type="RefSeq" id="WP_179531860.1">
    <property type="nucleotide sequence ID" value="NZ_BAAAPP010000005.1"/>
</dbReference>
<name>A0A7Y9YH19_9ACTN</name>